<protein>
    <submittedName>
        <fullName evidence="2">Uncharacterized protein</fullName>
    </submittedName>
</protein>
<reference evidence="3" key="2">
    <citation type="submission" date="2013-07" db="EMBL/GenBank/DDBJ databases">
        <authorList>
            <consortium name="The Broad Institute Genome Sequencing Platform"/>
            <person name="Cuomo C."/>
            <person name="Litvintseva A."/>
            <person name="Chen Y."/>
            <person name="Heitman J."/>
            <person name="Sun S."/>
            <person name="Springer D."/>
            <person name="Dromer F."/>
            <person name="Young S.K."/>
            <person name="Zeng Q."/>
            <person name="Gargeya S."/>
            <person name="Fitzgerald M."/>
            <person name="Abouelleil A."/>
            <person name="Alvarado L."/>
            <person name="Berlin A.M."/>
            <person name="Chapman S.B."/>
            <person name="Dewar J."/>
            <person name="Goldberg J."/>
            <person name="Griggs A."/>
            <person name="Gujja S."/>
            <person name="Hansen M."/>
            <person name="Howarth C."/>
            <person name="Imamovic A."/>
            <person name="Larimer J."/>
            <person name="McCowan C."/>
            <person name="Murphy C."/>
            <person name="Pearson M."/>
            <person name="Priest M."/>
            <person name="Roberts A."/>
            <person name="Saif S."/>
            <person name="Shea T."/>
            <person name="Sykes S."/>
            <person name="Wortman J."/>
            <person name="Nusbaum C."/>
            <person name="Birren B."/>
        </authorList>
    </citation>
    <scope>NUCLEOTIDE SEQUENCE</scope>
    <source>
        <strain evidence="3">CBS 10118</strain>
    </source>
</reference>
<dbReference type="GeneID" id="30206897"/>
<evidence type="ECO:0000313" key="2">
    <source>
        <dbReference type="EMBL" id="OCF27654.1"/>
    </source>
</evidence>
<dbReference type="OrthoDB" id="2564608at2759"/>
<evidence type="ECO:0000313" key="4">
    <source>
        <dbReference type="Proteomes" id="UP000092730"/>
    </source>
</evidence>
<gene>
    <name evidence="2" type="ORF">I302_02498</name>
    <name evidence="3" type="ORF">I302_103795</name>
</gene>
<name>A0A1B9G9D9_9TREE</name>
<evidence type="ECO:0000313" key="3">
    <source>
        <dbReference type="EMBL" id="WVW81798.1"/>
    </source>
</evidence>
<accession>A0A1B9G9D9</accession>
<proteinExistence type="predicted"/>
<dbReference type="Proteomes" id="UP000092730">
    <property type="component" value="Chromosome 2"/>
</dbReference>
<dbReference type="KEGG" id="kbi:30206897"/>
<reference evidence="2" key="3">
    <citation type="submission" date="2014-01" db="EMBL/GenBank/DDBJ databases">
        <title>Evolution of pathogenesis and genome organization in the Tremellales.</title>
        <authorList>
            <person name="Cuomo C."/>
            <person name="Litvintseva A."/>
            <person name="Heitman J."/>
            <person name="Chen Y."/>
            <person name="Sun S."/>
            <person name="Springer D."/>
            <person name="Dromer F."/>
            <person name="Young S."/>
            <person name="Zeng Q."/>
            <person name="Chapman S."/>
            <person name="Gujja S."/>
            <person name="Saif S."/>
            <person name="Birren B."/>
        </authorList>
    </citation>
    <scope>NUCLEOTIDE SEQUENCE</scope>
    <source>
        <strain evidence="2">CBS 10118</strain>
    </source>
</reference>
<dbReference type="EMBL" id="CP144542">
    <property type="protein sequence ID" value="WVW81798.1"/>
    <property type="molecule type" value="Genomic_DNA"/>
</dbReference>
<dbReference type="VEuPathDB" id="FungiDB:I302_02498"/>
<keyword evidence="4" id="KW-1185">Reference proteome</keyword>
<feature type="region of interest" description="Disordered" evidence="1">
    <location>
        <begin position="111"/>
        <end position="136"/>
    </location>
</feature>
<dbReference type="AlphaFoldDB" id="A0A1B9G9D9"/>
<dbReference type="EMBL" id="KI894019">
    <property type="protein sequence ID" value="OCF27654.1"/>
    <property type="molecule type" value="Genomic_DNA"/>
</dbReference>
<sequence>MRIPHLKYLVVAHYLVQVRSSAFDDFSIPAIRPPNTPDAKIDSTSAACLSTATADSPSANATPPVLTTVETISAQAAVVVLTTTTLSTKVVNAYSSDITSTVISTIVLPAPTTSSSTSTSTSSKSHTTTSSQSSPSKVEDFFGVLTYELGQYVIMYDVTANDTLYKSTSNDAKTPTKFPVELITNKPNVSQRRFEIYKAIDDGSWGPEVKGSTCTRKIVCEIEFQPDPGNQKNRPAFAVWDGEPWFKNIDPENTCHGECKFEDC</sequence>
<evidence type="ECO:0000256" key="1">
    <source>
        <dbReference type="SAM" id="MobiDB-lite"/>
    </source>
</evidence>
<dbReference type="RefSeq" id="XP_019048724.1">
    <property type="nucleotide sequence ID" value="XM_019189162.1"/>
</dbReference>
<reference evidence="3" key="4">
    <citation type="submission" date="2024-02" db="EMBL/GenBank/DDBJ databases">
        <title>Comparative genomics of Cryptococcus and Kwoniella reveals pathogenesis evolution and contrasting modes of karyotype evolution via chromosome fusion or intercentromeric recombination.</title>
        <authorList>
            <person name="Coelho M.A."/>
            <person name="David-Palma M."/>
            <person name="Shea T."/>
            <person name="Bowers K."/>
            <person name="McGinley-Smith S."/>
            <person name="Mohammad A.W."/>
            <person name="Gnirke A."/>
            <person name="Yurkov A.M."/>
            <person name="Nowrousian M."/>
            <person name="Sun S."/>
            <person name="Cuomo C.A."/>
            <person name="Heitman J."/>
        </authorList>
    </citation>
    <scope>NUCLEOTIDE SEQUENCE</scope>
    <source>
        <strain evidence="3">CBS 10118</strain>
    </source>
</reference>
<reference evidence="2" key="1">
    <citation type="submission" date="2013-07" db="EMBL/GenBank/DDBJ databases">
        <title>The Genome Sequence of Cryptococcus bestiolae CBS10118.</title>
        <authorList>
            <consortium name="The Broad Institute Genome Sequencing Platform"/>
            <person name="Cuomo C."/>
            <person name="Litvintseva A."/>
            <person name="Chen Y."/>
            <person name="Heitman J."/>
            <person name="Sun S."/>
            <person name="Springer D."/>
            <person name="Dromer F."/>
            <person name="Young S.K."/>
            <person name="Zeng Q."/>
            <person name="Gargeya S."/>
            <person name="Fitzgerald M."/>
            <person name="Abouelleil A."/>
            <person name="Alvarado L."/>
            <person name="Berlin A.M."/>
            <person name="Chapman S.B."/>
            <person name="Dewar J."/>
            <person name="Goldberg J."/>
            <person name="Griggs A."/>
            <person name="Gujja S."/>
            <person name="Hansen M."/>
            <person name="Howarth C."/>
            <person name="Imamovic A."/>
            <person name="Larimer J."/>
            <person name="McCowan C."/>
            <person name="Murphy C."/>
            <person name="Pearson M."/>
            <person name="Priest M."/>
            <person name="Roberts A."/>
            <person name="Saif S."/>
            <person name="Shea T."/>
            <person name="Sykes S."/>
            <person name="Wortman J."/>
            <person name="Nusbaum C."/>
            <person name="Birren B."/>
        </authorList>
    </citation>
    <scope>NUCLEOTIDE SEQUENCE [LARGE SCALE GENOMIC DNA]</scope>
    <source>
        <strain evidence="2">CBS 10118</strain>
    </source>
</reference>
<organism evidence="2">
    <name type="scientific">Kwoniella bestiolae CBS 10118</name>
    <dbReference type="NCBI Taxonomy" id="1296100"/>
    <lineage>
        <taxon>Eukaryota</taxon>
        <taxon>Fungi</taxon>
        <taxon>Dikarya</taxon>
        <taxon>Basidiomycota</taxon>
        <taxon>Agaricomycotina</taxon>
        <taxon>Tremellomycetes</taxon>
        <taxon>Tremellales</taxon>
        <taxon>Cryptococcaceae</taxon>
        <taxon>Kwoniella</taxon>
    </lineage>
</organism>